<comment type="caution">
    <text evidence="1">The sequence shown here is derived from an EMBL/GenBank/DDBJ whole genome shotgun (WGS) entry which is preliminary data.</text>
</comment>
<protein>
    <submittedName>
        <fullName evidence="1">S-adenosyl-L-methionine-dependent methyltransferase protein</fullName>
    </submittedName>
</protein>
<dbReference type="EMBL" id="CM037024">
    <property type="protein sequence ID" value="KAH7664699.1"/>
    <property type="molecule type" value="Genomic_DNA"/>
</dbReference>
<proteinExistence type="predicted"/>
<reference evidence="2" key="1">
    <citation type="journal article" date="2022" name="Nat. Commun.">
        <title>Chromosome evolution and the genetic basis of agronomically important traits in greater yam.</title>
        <authorList>
            <person name="Bredeson J.V."/>
            <person name="Lyons J.B."/>
            <person name="Oniyinde I.O."/>
            <person name="Okereke N.R."/>
            <person name="Kolade O."/>
            <person name="Nnabue I."/>
            <person name="Nwadili C.O."/>
            <person name="Hribova E."/>
            <person name="Parker M."/>
            <person name="Nwogha J."/>
            <person name="Shu S."/>
            <person name="Carlson J."/>
            <person name="Kariba R."/>
            <person name="Muthemba S."/>
            <person name="Knop K."/>
            <person name="Barton G.J."/>
            <person name="Sherwood A.V."/>
            <person name="Lopez-Montes A."/>
            <person name="Asiedu R."/>
            <person name="Jamnadass R."/>
            <person name="Muchugi A."/>
            <person name="Goodstein D."/>
            <person name="Egesi C.N."/>
            <person name="Featherston J."/>
            <person name="Asfaw A."/>
            <person name="Simpson G.G."/>
            <person name="Dolezel J."/>
            <person name="Hendre P.S."/>
            <person name="Van Deynze A."/>
            <person name="Kumar P.L."/>
            <person name="Obidiegwu J.E."/>
            <person name="Bhattacharjee R."/>
            <person name="Rokhsar D.S."/>
        </authorList>
    </citation>
    <scope>NUCLEOTIDE SEQUENCE [LARGE SCALE GENOMIC DNA]</scope>
    <source>
        <strain evidence="2">cv. TDa95/00328</strain>
    </source>
</reference>
<gene>
    <name evidence="1" type="ORF">IHE45_14G137000</name>
</gene>
<sequence>MAWSAENATKAFLRTLKTGNSAMEPDVAEFISAMAAGSGARLMVEVCAVSAGATTLALVSAAHQTGGRVVCIVPGQDELQASVMQLGREAMERVELVVGDAGEMLAGVYRGADFVVVDCDVEGHERVFEVAERRAMEVSGGGLVVGYNAFHKEACSSDGGLRVDLLPIGDGLRVTRVPPALARRSQWVVRVDECTGEEHVFRVRSPRRKWIEA</sequence>
<dbReference type="Proteomes" id="UP000827976">
    <property type="component" value="Chromosome 14"/>
</dbReference>
<name>A0ACB7UVQ3_DIOAL</name>
<keyword evidence="2" id="KW-1185">Reference proteome</keyword>
<organism evidence="1 2">
    <name type="scientific">Dioscorea alata</name>
    <name type="common">Purple yam</name>
    <dbReference type="NCBI Taxonomy" id="55571"/>
    <lineage>
        <taxon>Eukaryota</taxon>
        <taxon>Viridiplantae</taxon>
        <taxon>Streptophyta</taxon>
        <taxon>Embryophyta</taxon>
        <taxon>Tracheophyta</taxon>
        <taxon>Spermatophyta</taxon>
        <taxon>Magnoliopsida</taxon>
        <taxon>Liliopsida</taxon>
        <taxon>Dioscoreales</taxon>
        <taxon>Dioscoreaceae</taxon>
        <taxon>Dioscorea</taxon>
    </lineage>
</organism>
<evidence type="ECO:0000313" key="2">
    <source>
        <dbReference type="Proteomes" id="UP000827976"/>
    </source>
</evidence>
<keyword evidence="1" id="KW-0489">Methyltransferase</keyword>
<accession>A0ACB7UVQ3</accession>
<evidence type="ECO:0000313" key="1">
    <source>
        <dbReference type="EMBL" id="KAH7664699.1"/>
    </source>
</evidence>
<keyword evidence="1" id="KW-0808">Transferase</keyword>